<evidence type="ECO:0000259" key="9">
    <source>
        <dbReference type="PROSITE" id="PS51030"/>
    </source>
</evidence>
<evidence type="ECO:0000256" key="7">
    <source>
        <dbReference type="ARBA" id="ARBA00023170"/>
    </source>
</evidence>
<keyword evidence="7" id="KW-0675">Receptor</keyword>
<accession>A0A6B9DGK3</accession>
<dbReference type="CDD" id="cd06916">
    <property type="entry name" value="NR_DBD_like"/>
    <property type="match status" value="1"/>
</dbReference>
<dbReference type="InterPro" id="IPR000536">
    <property type="entry name" value="Nucl_hrmn_rcpt_lig-bd"/>
</dbReference>
<dbReference type="InterPro" id="IPR001628">
    <property type="entry name" value="Znf_hrmn_rcpt"/>
</dbReference>
<dbReference type="EMBL" id="MK584920">
    <property type="protein sequence ID" value="QGX48191.1"/>
    <property type="molecule type" value="mRNA"/>
</dbReference>
<dbReference type="SMART" id="SM00399">
    <property type="entry name" value="ZnF_C4"/>
    <property type="match status" value="1"/>
</dbReference>
<dbReference type="Gene3D" id="1.10.565.10">
    <property type="entry name" value="Retinoid X Receptor"/>
    <property type="match status" value="1"/>
</dbReference>
<evidence type="ECO:0000259" key="10">
    <source>
        <dbReference type="PROSITE" id="PS51843"/>
    </source>
</evidence>
<evidence type="ECO:0000256" key="6">
    <source>
        <dbReference type="ARBA" id="ARBA00023163"/>
    </source>
</evidence>
<dbReference type="GO" id="GO:0043565">
    <property type="term" value="F:sequence-specific DNA binding"/>
    <property type="evidence" value="ECO:0007669"/>
    <property type="project" value="InterPro"/>
</dbReference>
<reference evidence="11" key="1">
    <citation type="submission" date="2019-03" db="EMBL/GenBank/DDBJ databases">
        <authorList>
            <person name="Ran Z."/>
        </authorList>
    </citation>
    <scope>NUCLEOTIDE SEQUENCE</scope>
</reference>
<keyword evidence="8" id="KW-0539">Nucleus</keyword>
<dbReference type="PANTHER" id="PTHR24082">
    <property type="entry name" value="NUCLEAR HORMONE RECEPTOR"/>
    <property type="match status" value="1"/>
</dbReference>
<dbReference type="InterPro" id="IPR013088">
    <property type="entry name" value="Znf_NHR/GATA"/>
</dbReference>
<feature type="domain" description="Nuclear receptor" evidence="9">
    <location>
        <begin position="492"/>
        <end position="571"/>
    </location>
</feature>
<keyword evidence="3" id="KW-0862">Zinc</keyword>
<evidence type="ECO:0000313" key="11">
    <source>
        <dbReference type="EMBL" id="QGX48191.1"/>
    </source>
</evidence>
<evidence type="ECO:0000256" key="3">
    <source>
        <dbReference type="ARBA" id="ARBA00022833"/>
    </source>
</evidence>
<protein>
    <submittedName>
        <fullName evidence="11">PPAR_2</fullName>
    </submittedName>
</protein>
<proteinExistence type="evidence at transcript level"/>
<dbReference type="Pfam" id="PF00105">
    <property type="entry name" value="zf-C4"/>
    <property type="match status" value="1"/>
</dbReference>
<dbReference type="Gene3D" id="3.30.50.10">
    <property type="entry name" value="Erythroid Transcription Factor GATA-1, subunit A"/>
    <property type="match status" value="1"/>
</dbReference>
<dbReference type="InterPro" id="IPR001723">
    <property type="entry name" value="Nuclear_hrmn_rcpt"/>
</dbReference>
<dbReference type="GO" id="GO:0003700">
    <property type="term" value="F:DNA-binding transcription factor activity"/>
    <property type="evidence" value="ECO:0007669"/>
    <property type="project" value="InterPro"/>
</dbReference>
<feature type="domain" description="NR LBD" evidence="10">
    <location>
        <begin position="647"/>
        <end position="916"/>
    </location>
</feature>
<dbReference type="PROSITE" id="PS51030">
    <property type="entry name" value="NUCLEAR_REC_DBD_2"/>
    <property type="match status" value="1"/>
</dbReference>
<dbReference type="SUPFAM" id="SSF48508">
    <property type="entry name" value="Nuclear receptor ligand-binding domain"/>
    <property type="match status" value="1"/>
</dbReference>
<keyword evidence="6" id="KW-0804">Transcription</keyword>
<dbReference type="PRINTS" id="PR00047">
    <property type="entry name" value="STROIDFINGER"/>
</dbReference>
<dbReference type="Pfam" id="PF00104">
    <property type="entry name" value="Hormone_recep"/>
    <property type="match status" value="1"/>
</dbReference>
<dbReference type="PANTHER" id="PTHR24082:SF506">
    <property type="entry name" value="NR LBD DOMAIN-CONTAINING PROTEIN"/>
    <property type="match status" value="1"/>
</dbReference>
<dbReference type="SMART" id="SM00430">
    <property type="entry name" value="HOLI"/>
    <property type="match status" value="1"/>
</dbReference>
<dbReference type="InterPro" id="IPR035500">
    <property type="entry name" value="NHR-like_dom_sf"/>
</dbReference>
<evidence type="ECO:0000256" key="4">
    <source>
        <dbReference type="ARBA" id="ARBA00023015"/>
    </source>
</evidence>
<evidence type="ECO:0000256" key="1">
    <source>
        <dbReference type="ARBA" id="ARBA00022723"/>
    </source>
</evidence>
<evidence type="ECO:0000256" key="2">
    <source>
        <dbReference type="ARBA" id="ARBA00022771"/>
    </source>
</evidence>
<keyword evidence="5" id="KW-0238">DNA-binding</keyword>
<dbReference type="SUPFAM" id="SSF57716">
    <property type="entry name" value="Glucocorticoid receptor-like (DNA-binding domain)"/>
    <property type="match status" value="1"/>
</dbReference>
<dbReference type="AlphaFoldDB" id="A0A6B9DGK3"/>
<dbReference type="PROSITE" id="PS51843">
    <property type="entry name" value="NR_LBD"/>
    <property type="match status" value="1"/>
</dbReference>
<dbReference type="PROSITE" id="PS00031">
    <property type="entry name" value="NUCLEAR_REC_DBD_1"/>
    <property type="match status" value="1"/>
</dbReference>
<keyword evidence="2" id="KW-0863">Zinc-finger</keyword>
<dbReference type="PRINTS" id="PR00398">
    <property type="entry name" value="STRDHORMONER"/>
</dbReference>
<evidence type="ECO:0000256" key="5">
    <source>
        <dbReference type="ARBA" id="ARBA00023125"/>
    </source>
</evidence>
<dbReference type="InterPro" id="IPR050234">
    <property type="entry name" value="Nuclear_hormone_rcpt_NR1"/>
</dbReference>
<evidence type="ECO:0000256" key="8">
    <source>
        <dbReference type="ARBA" id="ARBA00023242"/>
    </source>
</evidence>
<dbReference type="GO" id="GO:0008270">
    <property type="term" value="F:zinc ion binding"/>
    <property type="evidence" value="ECO:0007669"/>
    <property type="project" value="UniProtKB-KW"/>
</dbReference>
<name>A0A6B9DGK3_SINCO</name>
<organism evidence="11">
    <name type="scientific">Sinonovacula constricta</name>
    <name type="common">Razor clam</name>
    <dbReference type="NCBI Taxonomy" id="98310"/>
    <lineage>
        <taxon>Eukaryota</taxon>
        <taxon>Metazoa</taxon>
        <taxon>Spiralia</taxon>
        <taxon>Lophotrochozoa</taxon>
        <taxon>Mollusca</taxon>
        <taxon>Bivalvia</taxon>
        <taxon>Autobranchia</taxon>
        <taxon>Heteroconchia</taxon>
        <taxon>Euheterodonta</taxon>
        <taxon>Imparidentia</taxon>
        <taxon>Neoheterodontei</taxon>
        <taxon>Cardiida</taxon>
        <taxon>Tellinoidea</taxon>
        <taxon>Solecurtidae</taxon>
        <taxon>Sinonovacula</taxon>
    </lineage>
</organism>
<keyword evidence="1" id="KW-0479">Metal-binding</keyword>
<sequence>MDADLSELLEQALKYAKPIPTVSDTSPASLDVDSYGTRTLPHFVSSSKSKVDPSSMAGATKVMTSGVTTTSESVPPVLGGNISVSTTMVDKPYNQLTAQSQIEMHGYLPFLMQTEVTAAVGNGKPSESQGGNGCKRMETFQRDNSGQMFDKPHISCVQQKPGFRDQAKQNLSSVQQNAVPTSHWTHSLSNQEVSQSTVHINQGHNQLMAANHDNTFIPIATQQQHSHSQISQSKCSTMTRDVGCMTDPVIILDASFANMTNLPRIFQEMFIENIQAKDGENSSVCAIEKTYVPPINQQSHLPCSFNISEDIDNSVKATSQNCMSSNYPAQFNQETNVSQSANSPIVSMFNQSSENSTNSLSSCVINQPRENTTDILSSFAVNQSHEKAENPFNINIVNLSSEKLENPSNINIVNQSFENSVESDYFPHSDETNQSFVNTENDSLHSICVSTPASNASGDAQVPDSSLEGVKLKQKRKRKREKLVVSPPPIILPPCRICDDKSSGFHYGANTCEACKGFFRRTLKKSSVSFKCKCTESEKLAWQQGPSKNGCPACRYQRCLAAGMSKNAIKIGRYTLDHKTDNIKEVKSLQAMDSVIHDAITLADVNRHASLSPLSLSSPHGSDISGDATSILSADSPKPPPVLSHKEIAYIIKKCHEAHLQYLQTENQPEQEDLFRTQLDYLEMYIQKKKTFGAMKPLSKEEFIDFYKVTGMDLDGRIGRMEDAFQFFQRKVSYVVHFAKNIPGFNELPLDDQANLIKVSRMESILMGMPPDFHNRFNMELQVVTTPWGHTLHFEELSMIMPIEFIRERFQTKKMVHNLHLSEEETAVFRCLLVTAPDRCDLKDKDKAERIHLKLLCCLQHLLDNRPSPSSNTLYRLFDIMIRLRTISDHEVKFNKQLLMDWPMLANLELLRELVG</sequence>
<keyword evidence="4" id="KW-0805">Transcription regulation</keyword>